<feature type="compositionally biased region" description="Polar residues" evidence="1">
    <location>
        <begin position="35"/>
        <end position="47"/>
    </location>
</feature>
<organism evidence="4 5">
    <name type="scientific">Echinococcus granulosus</name>
    <name type="common">Hydatid tapeworm</name>
    <dbReference type="NCBI Taxonomy" id="6210"/>
    <lineage>
        <taxon>Eukaryota</taxon>
        <taxon>Metazoa</taxon>
        <taxon>Spiralia</taxon>
        <taxon>Lophotrochozoa</taxon>
        <taxon>Platyhelminthes</taxon>
        <taxon>Cestoda</taxon>
        <taxon>Eucestoda</taxon>
        <taxon>Cyclophyllidea</taxon>
        <taxon>Taeniidae</taxon>
        <taxon>Echinococcus</taxon>
        <taxon>Echinococcus granulosus group</taxon>
    </lineage>
</organism>
<keyword evidence="2" id="KW-0812">Transmembrane</keyword>
<feature type="signal peptide" evidence="3">
    <location>
        <begin position="1"/>
        <end position="17"/>
    </location>
</feature>
<reference evidence="4 5" key="1">
    <citation type="journal article" date="2013" name="Nat. Genet.">
        <title>The genome of the hydatid tapeworm Echinococcus granulosus.</title>
        <authorList>
            <person name="Zheng H."/>
            <person name="Zhang W."/>
            <person name="Zhang L."/>
            <person name="Zhang Z."/>
            <person name="Li J."/>
            <person name="Lu G."/>
            <person name="Zhu Y."/>
            <person name="Wang Y."/>
            <person name="Huang Y."/>
            <person name="Liu J."/>
            <person name="Kang H."/>
            <person name="Chen J."/>
            <person name="Wang L."/>
            <person name="Chen A."/>
            <person name="Yu S."/>
            <person name="Gao Z."/>
            <person name="Jin L."/>
            <person name="Gu W."/>
            <person name="Wang Z."/>
            <person name="Zhao L."/>
            <person name="Shi B."/>
            <person name="Wen H."/>
            <person name="Lin R."/>
            <person name="Jones M.K."/>
            <person name="Brejova B."/>
            <person name="Vinar T."/>
            <person name="Zhao G."/>
            <person name="McManus D.P."/>
            <person name="Chen Z."/>
            <person name="Zhou Y."/>
            <person name="Wang S."/>
        </authorList>
    </citation>
    <scope>NUCLEOTIDE SEQUENCE [LARGE SCALE GENOMIC DNA]</scope>
</reference>
<dbReference type="RefSeq" id="XP_024345519.1">
    <property type="nucleotide sequence ID" value="XM_024500073.1"/>
</dbReference>
<dbReference type="GeneID" id="36346539"/>
<comment type="caution">
    <text evidence="4">The sequence shown here is derived from an EMBL/GenBank/DDBJ whole genome shotgun (WGS) entry which is preliminary data.</text>
</comment>
<evidence type="ECO:0000313" key="4">
    <source>
        <dbReference type="EMBL" id="EUB54323.1"/>
    </source>
</evidence>
<evidence type="ECO:0000256" key="3">
    <source>
        <dbReference type="SAM" id="SignalP"/>
    </source>
</evidence>
<dbReference type="CTD" id="36346539"/>
<feature type="chain" id="PRO_5004882426" evidence="3">
    <location>
        <begin position="18"/>
        <end position="84"/>
    </location>
</feature>
<dbReference type="AlphaFoldDB" id="W6TZZ5"/>
<feature type="transmembrane region" description="Helical" evidence="2">
    <location>
        <begin position="65"/>
        <end position="83"/>
    </location>
</feature>
<evidence type="ECO:0000256" key="1">
    <source>
        <dbReference type="SAM" id="MobiDB-lite"/>
    </source>
</evidence>
<evidence type="ECO:0000313" key="5">
    <source>
        <dbReference type="Proteomes" id="UP000019149"/>
    </source>
</evidence>
<dbReference type="EMBL" id="APAU02000276">
    <property type="protein sequence ID" value="EUB54323.1"/>
    <property type="molecule type" value="Genomic_DNA"/>
</dbReference>
<evidence type="ECO:0000256" key="2">
    <source>
        <dbReference type="SAM" id="Phobius"/>
    </source>
</evidence>
<proteinExistence type="predicted"/>
<sequence length="84" mass="9066">MGAAVSLSFALTALVFAAGCRSKSKRTKSSDSKSPEVTATPQILSTTRPRRSGRITSQMSLLSPYTPLLLFNSLLIFIPSYMLP</sequence>
<accession>W6TZZ5</accession>
<protein>
    <submittedName>
        <fullName evidence="4">Uncharacterized protein</fullName>
    </submittedName>
</protein>
<keyword evidence="2" id="KW-1133">Transmembrane helix</keyword>
<feature type="region of interest" description="Disordered" evidence="1">
    <location>
        <begin position="22"/>
        <end position="52"/>
    </location>
</feature>
<gene>
    <name evidence="4" type="ORF">EGR_10824</name>
</gene>
<name>W6TZZ5_ECHGR</name>
<dbReference type="Proteomes" id="UP000019149">
    <property type="component" value="Unassembled WGS sequence"/>
</dbReference>
<keyword evidence="3" id="KW-0732">Signal</keyword>
<dbReference type="KEGG" id="egl:EGR_10824"/>
<keyword evidence="5" id="KW-1185">Reference proteome</keyword>
<keyword evidence="2" id="KW-0472">Membrane</keyword>